<dbReference type="Proteomes" id="UP000694397">
    <property type="component" value="Chromosome 3"/>
</dbReference>
<keyword evidence="4" id="KW-1185">Reference proteome</keyword>
<dbReference type="SUPFAM" id="SSF47353">
    <property type="entry name" value="Retrovirus capsid dimerization domain-like"/>
    <property type="match status" value="1"/>
</dbReference>
<dbReference type="Pfam" id="PF02023">
    <property type="entry name" value="SCAN"/>
    <property type="match status" value="1"/>
</dbReference>
<keyword evidence="1" id="KW-0732">Signal</keyword>
<evidence type="ECO:0000313" key="3">
    <source>
        <dbReference type="Ensembl" id="ENSSFOP00015011765.2"/>
    </source>
</evidence>
<sequence>MPFRETKFPLVCLCIATLPALQALLAAQQVLAAAAMDYGTVWEAVIERVGLTMEGYRQRLCSLRWEELAQPFLFVQRVLDSVWRWLQLERRDLERIVEQMTLEQFMATMPTVTADWLQPELEPQTHRRAGLWSNPLRHRTPQDLNKVS</sequence>
<feature type="chain" id="PRO_5034422811" description="SCAN box domain-containing protein" evidence="1">
    <location>
        <begin position="28"/>
        <end position="148"/>
    </location>
</feature>
<dbReference type="InterPro" id="IPR003309">
    <property type="entry name" value="SCAN_dom"/>
</dbReference>
<name>A0A8C9R952_SCLFO</name>
<reference evidence="3" key="2">
    <citation type="submission" date="2025-08" db="UniProtKB">
        <authorList>
            <consortium name="Ensembl"/>
        </authorList>
    </citation>
    <scope>IDENTIFICATION</scope>
</reference>
<organism evidence="3 4">
    <name type="scientific">Scleropages formosus</name>
    <name type="common">Asian bonytongue</name>
    <name type="synonym">Osteoglossum formosum</name>
    <dbReference type="NCBI Taxonomy" id="113540"/>
    <lineage>
        <taxon>Eukaryota</taxon>
        <taxon>Metazoa</taxon>
        <taxon>Chordata</taxon>
        <taxon>Craniata</taxon>
        <taxon>Vertebrata</taxon>
        <taxon>Euteleostomi</taxon>
        <taxon>Actinopterygii</taxon>
        <taxon>Neopterygii</taxon>
        <taxon>Teleostei</taxon>
        <taxon>Osteoglossocephala</taxon>
        <taxon>Osteoglossomorpha</taxon>
        <taxon>Osteoglossiformes</taxon>
        <taxon>Osteoglossidae</taxon>
        <taxon>Scleropages</taxon>
    </lineage>
</organism>
<evidence type="ECO:0000259" key="2">
    <source>
        <dbReference type="PROSITE" id="PS50804"/>
    </source>
</evidence>
<proteinExistence type="predicted"/>
<reference evidence="3" key="3">
    <citation type="submission" date="2025-09" db="UniProtKB">
        <authorList>
            <consortium name="Ensembl"/>
        </authorList>
    </citation>
    <scope>IDENTIFICATION</scope>
</reference>
<reference evidence="3 4" key="1">
    <citation type="submission" date="2019-04" db="EMBL/GenBank/DDBJ databases">
        <authorList>
            <consortium name="Wellcome Sanger Institute Data Sharing"/>
        </authorList>
    </citation>
    <scope>NUCLEOTIDE SEQUENCE [LARGE SCALE GENOMIC DNA]</scope>
</reference>
<feature type="signal peptide" evidence="1">
    <location>
        <begin position="1"/>
        <end position="27"/>
    </location>
</feature>
<dbReference type="OrthoDB" id="8930638at2759"/>
<dbReference type="InterPro" id="IPR038269">
    <property type="entry name" value="SCAN_sf"/>
</dbReference>
<evidence type="ECO:0000256" key="1">
    <source>
        <dbReference type="SAM" id="SignalP"/>
    </source>
</evidence>
<dbReference type="GeneTree" id="ENSGT00940000177958"/>
<feature type="domain" description="SCAN box" evidence="2">
    <location>
        <begin position="57"/>
        <end position="118"/>
    </location>
</feature>
<dbReference type="Gene3D" id="1.10.4020.10">
    <property type="entry name" value="DNA breaking-rejoining enzymes"/>
    <property type="match status" value="1"/>
</dbReference>
<dbReference type="AlphaFoldDB" id="A0A8C9R952"/>
<dbReference type="PROSITE" id="PS50804">
    <property type="entry name" value="SCAN_BOX"/>
    <property type="match status" value="1"/>
</dbReference>
<accession>A0A8C9R952</accession>
<evidence type="ECO:0000313" key="4">
    <source>
        <dbReference type="Proteomes" id="UP000694397"/>
    </source>
</evidence>
<protein>
    <recommendedName>
        <fullName evidence="2">SCAN box domain-containing protein</fullName>
    </recommendedName>
</protein>
<dbReference type="Ensembl" id="ENSSFOT00015011916.2">
    <property type="protein sequence ID" value="ENSSFOP00015011765.2"/>
    <property type="gene ID" value="ENSSFOG00015007583.2"/>
</dbReference>